<keyword evidence="3" id="KW-0378">Hydrolase</keyword>
<evidence type="ECO:0000256" key="4">
    <source>
        <dbReference type="ARBA" id="ARBA00022825"/>
    </source>
</evidence>
<evidence type="ECO:0000256" key="2">
    <source>
        <dbReference type="ARBA" id="ARBA00022670"/>
    </source>
</evidence>
<comment type="caution">
    <text evidence="6">The sequence shown here is derived from an EMBL/GenBank/DDBJ whole genome shotgun (WGS) entry which is preliminary data.</text>
</comment>
<keyword evidence="4" id="KW-0720">Serine protease</keyword>
<dbReference type="Pfam" id="PF00326">
    <property type="entry name" value="Peptidase_S9"/>
    <property type="match status" value="1"/>
</dbReference>
<dbReference type="Gene3D" id="2.120.10.30">
    <property type="entry name" value="TolB, C-terminal domain"/>
    <property type="match status" value="2"/>
</dbReference>
<dbReference type="InterPro" id="IPR011042">
    <property type="entry name" value="6-blade_b-propeller_TolB-like"/>
</dbReference>
<evidence type="ECO:0000256" key="1">
    <source>
        <dbReference type="ARBA" id="ARBA00010040"/>
    </source>
</evidence>
<dbReference type="InterPro" id="IPR029058">
    <property type="entry name" value="AB_hydrolase_fold"/>
</dbReference>
<dbReference type="Gene3D" id="3.40.50.1820">
    <property type="entry name" value="alpha/beta hydrolase"/>
    <property type="match status" value="1"/>
</dbReference>
<sequence>MKKQNIQAEDLYRMKFVADPLMAPDGQGAVYTETTINTQTNKYETHLFYLHRETGRQCRLTEGKSKNHSPAWSPDGRLAFLSDRTGILQVYVMTVPDGEAKQVTFSGQGVSQPVWNGNDELIFLSYLREDAALEDAEKAEAVPLAATELHYKSDRTGLIKDRKNRVFALRLSSRKVRELWQGSADAEDPAQSGSSLAFVHYPSPSIEEGFVSEIRIADLQSREIRKVTTGKGVYSKPQFSPDGRFLAFLGHEKEFEGATLQKLWLYDLQLETLQCLTRDWDMHAADAAVSDSVFGSVYRGIQWTADSQGFYLLASDRGSTGLYYGSIEGLMYPVRLEAEHINGLSLHPEEHIALLTISSPEAPSELFELNVLTGELNQLTFSNSSWLQQTVRSIPEPFEAEAEDGWVIHGWIMKPAGAGEDGKVPLILQIHGGPHMMYSHTYMHEFQMLASMGYAVLYMNPRGSQGYGQDFANLVRGDYGGSDCKDLLTALDAAIERFDFVDTERIGVAGGSYGGFMTSWMLGHTNRFKAAVTQRSISNWISFYGTSDIGPSFTSTELGGTMPEDAEMLWDRSPLKYAGEIRTPLLILHSEKDYRCPMEQAEQLYTVMKAQNKTVKLLRFPEQNHEMSRSGNPLLRVKRLEAIAGWFERNL</sequence>
<evidence type="ECO:0000313" key="6">
    <source>
        <dbReference type="EMBL" id="MTH53860.1"/>
    </source>
</evidence>
<dbReference type="FunFam" id="3.40.50.1820:FF:000028">
    <property type="entry name" value="S9 family peptidase"/>
    <property type="match status" value="1"/>
</dbReference>
<dbReference type="AlphaFoldDB" id="A0A7X2S5Y9"/>
<dbReference type="SUPFAM" id="SSF82171">
    <property type="entry name" value="DPP6 N-terminal domain-like"/>
    <property type="match status" value="1"/>
</dbReference>
<dbReference type="PANTHER" id="PTHR42776:SF27">
    <property type="entry name" value="DIPEPTIDYL PEPTIDASE FAMILY MEMBER 6"/>
    <property type="match status" value="1"/>
</dbReference>
<dbReference type="PANTHER" id="PTHR42776">
    <property type="entry name" value="SERINE PEPTIDASE S9 FAMILY MEMBER"/>
    <property type="match status" value="1"/>
</dbReference>
<dbReference type="OrthoDB" id="108903at2"/>
<evidence type="ECO:0000313" key="7">
    <source>
        <dbReference type="Proteomes" id="UP000434639"/>
    </source>
</evidence>
<dbReference type="EMBL" id="WMIB01000009">
    <property type="protein sequence ID" value="MTH53860.1"/>
    <property type="molecule type" value="Genomic_DNA"/>
</dbReference>
<dbReference type="GO" id="GO:0006508">
    <property type="term" value="P:proteolysis"/>
    <property type="evidence" value="ECO:0007669"/>
    <property type="project" value="UniProtKB-KW"/>
</dbReference>
<dbReference type="Pfam" id="PF07676">
    <property type="entry name" value="PD40"/>
    <property type="match status" value="1"/>
</dbReference>
<keyword evidence="7" id="KW-1185">Reference proteome</keyword>
<evidence type="ECO:0000259" key="5">
    <source>
        <dbReference type="Pfam" id="PF00326"/>
    </source>
</evidence>
<dbReference type="Proteomes" id="UP000434639">
    <property type="component" value="Unassembled WGS sequence"/>
</dbReference>
<name>A0A7X2S5Y9_9BACI</name>
<dbReference type="SUPFAM" id="SSF53474">
    <property type="entry name" value="alpha/beta-Hydrolases"/>
    <property type="match status" value="1"/>
</dbReference>
<proteinExistence type="inferred from homology"/>
<reference evidence="6 7" key="1">
    <citation type="journal article" date="2017" name="Int. J. Syst. Evol. Microbiol.">
        <title>Bacillus mangrovi sp. nov., isolated from a sediment sample from a mangrove forest.</title>
        <authorList>
            <person name="Gupta V."/>
            <person name="Singh P.K."/>
            <person name="Korpole S."/>
            <person name="Tanuku N.R.S."/>
            <person name="Pinnaka A.K."/>
        </authorList>
    </citation>
    <scope>NUCLEOTIDE SEQUENCE [LARGE SCALE GENOMIC DNA]</scope>
    <source>
        <strain evidence="6 7">KCTC 33872</strain>
    </source>
</reference>
<comment type="similarity">
    <text evidence="1">Belongs to the peptidase S9C family.</text>
</comment>
<accession>A0A7X2S5Y9</accession>
<dbReference type="GO" id="GO:0004252">
    <property type="term" value="F:serine-type endopeptidase activity"/>
    <property type="evidence" value="ECO:0007669"/>
    <property type="project" value="TreeGrafter"/>
</dbReference>
<evidence type="ECO:0000256" key="3">
    <source>
        <dbReference type="ARBA" id="ARBA00022801"/>
    </source>
</evidence>
<dbReference type="InterPro" id="IPR011659">
    <property type="entry name" value="WD40"/>
</dbReference>
<dbReference type="InterPro" id="IPR001375">
    <property type="entry name" value="Peptidase_S9_cat"/>
</dbReference>
<keyword evidence="2" id="KW-0645">Protease</keyword>
<dbReference type="RefSeq" id="WP_155112384.1">
    <property type="nucleotide sequence ID" value="NZ_WMIB01000009.1"/>
</dbReference>
<feature type="domain" description="Peptidase S9 prolyl oligopeptidase catalytic" evidence="5">
    <location>
        <begin position="442"/>
        <end position="651"/>
    </location>
</feature>
<organism evidence="6 7">
    <name type="scientific">Metabacillus mangrovi</name>
    <dbReference type="NCBI Taxonomy" id="1491830"/>
    <lineage>
        <taxon>Bacteria</taxon>
        <taxon>Bacillati</taxon>
        <taxon>Bacillota</taxon>
        <taxon>Bacilli</taxon>
        <taxon>Bacillales</taxon>
        <taxon>Bacillaceae</taxon>
        <taxon>Metabacillus</taxon>
    </lineage>
</organism>
<gene>
    <name evidence="6" type="ORF">GKZ89_10630</name>
</gene>
<protein>
    <submittedName>
        <fullName evidence="6">Prolyl oligopeptidase family serine peptidase</fullName>
    </submittedName>
</protein>